<reference evidence="2" key="1">
    <citation type="submission" date="2021-05" db="EMBL/GenBank/DDBJ databases">
        <authorList>
            <person name="Alioto T."/>
            <person name="Alioto T."/>
            <person name="Gomez Garrido J."/>
        </authorList>
    </citation>
    <scope>NUCLEOTIDE SEQUENCE</scope>
</reference>
<accession>A0A8D8QQG5</accession>
<organism evidence="2">
    <name type="scientific">Cacopsylla melanoneura</name>
    <dbReference type="NCBI Taxonomy" id="428564"/>
    <lineage>
        <taxon>Eukaryota</taxon>
        <taxon>Metazoa</taxon>
        <taxon>Ecdysozoa</taxon>
        <taxon>Arthropoda</taxon>
        <taxon>Hexapoda</taxon>
        <taxon>Insecta</taxon>
        <taxon>Pterygota</taxon>
        <taxon>Neoptera</taxon>
        <taxon>Paraneoptera</taxon>
        <taxon>Hemiptera</taxon>
        <taxon>Sternorrhyncha</taxon>
        <taxon>Psylloidea</taxon>
        <taxon>Psyllidae</taxon>
        <taxon>Psyllinae</taxon>
        <taxon>Cacopsylla</taxon>
    </lineage>
</organism>
<dbReference type="AlphaFoldDB" id="A0A8D8QQG5"/>
<dbReference type="EMBL" id="HBUF01091425">
    <property type="protein sequence ID" value="CAG6635797.1"/>
    <property type="molecule type" value="Transcribed_RNA"/>
</dbReference>
<name>A0A8D8QQG5_9HEMI</name>
<keyword evidence="1" id="KW-0732">Signal</keyword>
<feature type="chain" id="PRO_5033992613" evidence="1">
    <location>
        <begin position="21"/>
        <end position="130"/>
    </location>
</feature>
<evidence type="ECO:0000313" key="2">
    <source>
        <dbReference type="EMBL" id="CAG6635797.1"/>
    </source>
</evidence>
<protein>
    <submittedName>
        <fullName evidence="2">Uncharacterized protein</fullName>
    </submittedName>
</protein>
<proteinExistence type="predicted"/>
<evidence type="ECO:0000256" key="1">
    <source>
        <dbReference type="SAM" id="SignalP"/>
    </source>
</evidence>
<sequence>MRYILKCLQLLGSVLQRIFSLVCKKPCYPRFSQQYTLYIYMICKHKGRVYHGNSILNIFPCKKVQKKTKTSNIKIKGLKTRKNKYKNNISGLTKKYLYVLNFSPFFNEKKKKEKGDRRGGWGLGDQMKIY</sequence>
<feature type="signal peptide" evidence="1">
    <location>
        <begin position="1"/>
        <end position="20"/>
    </location>
</feature>